<keyword evidence="2" id="KW-1185">Reference proteome</keyword>
<evidence type="ECO:0000313" key="2">
    <source>
        <dbReference type="Proteomes" id="UP000623067"/>
    </source>
</evidence>
<dbReference type="EMBL" id="BMIH01000002">
    <property type="protein sequence ID" value="GGB27311.1"/>
    <property type="molecule type" value="Genomic_DNA"/>
</dbReference>
<protein>
    <submittedName>
        <fullName evidence="1">SapC family protein</fullName>
    </submittedName>
</protein>
<gene>
    <name evidence="1" type="ORF">GCM10011380_16180</name>
</gene>
<dbReference type="Proteomes" id="UP000623067">
    <property type="component" value="Unassembled WGS sequence"/>
</dbReference>
<reference evidence="1" key="1">
    <citation type="journal article" date="2014" name="Int. J. Syst. Evol. Microbiol.">
        <title>Complete genome sequence of Corynebacterium casei LMG S-19264T (=DSM 44701T), isolated from a smear-ripened cheese.</title>
        <authorList>
            <consortium name="US DOE Joint Genome Institute (JGI-PGF)"/>
            <person name="Walter F."/>
            <person name="Albersmeier A."/>
            <person name="Kalinowski J."/>
            <person name="Ruckert C."/>
        </authorList>
    </citation>
    <scope>NUCLEOTIDE SEQUENCE</scope>
    <source>
        <strain evidence="1">CGMCC 1.15330</strain>
    </source>
</reference>
<dbReference type="RefSeq" id="WP_188658230.1">
    <property type="nucleotide sequence ID" value="NZ_BMIH01000002.1"/>
</dbReference>
<evidence type="ECO:0000313" key="1">
    <source>
        <dbReference type="EMBL" id="GGB27311.1"/>
    </source>
</evidence>
<dbReference type="Pfam" id="PF07277">
    <property type="entry name" value="SapC"/>
    <property type="match status" value="1"/>
</dbReference>
<proteinExistence type="predicted"/>
<name>A0A916WT55_9SPHN</name>
<dbReference type="AlphaFoldDB" id="A0A916WT55"/>
<dbReference type="InterPro" id="IPR010836">
    <property type="entry name" value="SapC"/>
</dbReference>
<reference evidence="1" key="2">
    <citation type="submission" date="2020-09" db="EMBL/GenBank/DDBJ databases">
        <authorList>
            <person name="Sun Q."/>
            <person name="Zhou Y."/>
        </authorList>
    </citation>
    <scope>NUCLEOTIDE SEQUENCE</scope>
    <source>
        <strain evidence="1">CGMCC 1.15330</strain>
    </source>
</reference>
<sequence>MEQWELLDRQRHAGLRVSAAGDATRHFVQLVADEIVPAALHYPVLFTRHPDTGALYAGAVMGLKPGENHALGSDGRLPYRPADLERQGFFVSGENIAIDPAHAAFAGAGESDPVFDMDGEPAPALHRVQAALRRLHKGLPETDTLLDRFMAHGLIEPIDLSFQFDDGERLRLEALYTISLDALHALPDAVVVELFRAGDLQIAYAQTGSLHHIPTLARRRNDRLAGLPA</sequence>
<accession>A0A916WT55</accession>
<comment type="caution">
    <text evidence="1">The sequence shown here is derived from an EMBL/GenBank/DDBJ whole genome shotgun (WGS) entry which is preliminary data.</text>
</comment>
<organism evidence="1 2">
    <name type="scientific">Sphingomonas metalli</name>
    <dbReference type="NCBI Taxonomy" id="1779358"/>
    <lineage>
        <taxon>Bacteria</taxon>
        <taxon>Pseudomonadati</taxon>
        <taxon>Pseudomonadota</taxon>
        <taxon>Alphaproteobacteria</taxon>
        <taxon>Sphingomonadales</taxon>
        <taxon>Sphingomonadaceae</taxon>
        <taxon>Sphingomonas</taxon>
    </lineage>
</organism>